<dbReference type="RefSeq" id="WP_150984838.1">
    <property type="nucleotide sequence ID" value="NZ_CP062806.1"/>
</dbReference>
<proteinExistence type="predicted"/>
<geneLocation type="plasmid" evidence="1 2">
    <name>pRK1-2</name>
</geneLocation>
<protein>
    <submittedName>
        <fullName evidence="1">Uncharacterized protein</fullName>
    </submittedName>
</protein>
<dbReference type="EMBL" id="CP062806">
    <property type="protein sequence ID" value="QOT81973.1"/>
    <property type="molecule type" value="Genomic_DNA"/>
</dbReference>
<evidence type="ECO:0000313" key="2">
    <source>
        <dbReference type="Proteomes" id="UP000397656"/>
    </source>
</evidence>
<accession>A0A643G2Z0</accession>
<reference evidence="1 2" key="1">
    <citation type="submission" date="2020-10" db="EMBL/GenBank/DDBJ databases">
        <title>Complete genome sequence of Cupriavidus basilensis CCUG 49340T.</title>
        <authorList>
            <person name="Salva-Serra F."/>
            <person name="Donoso R.A."/>
            <person name="Cho K.H."/>
            <person name="Yoo J.A."/>
            <person name="Lee K."/>
            <person name="Yoon S.-H."/>
            <person name="Perez-Pantoja D."/>
            <person name="Moore E.R.B."/>
        </authorList>
    </citation>
    <scope>NUCLEOTIDE SEQUENCE [LARGE SCALE GENOMIC DNA]</scope>
    <source>
        <strain evidence="2">CCUG 49340</strain>
        <plasmid evidence="1 2">pRK1-2</plasmid>
    </source>
</reference>
<organism evidence="1 2">
    <name type="scientific">Cupriavidus basilensis</name>
    <dbReference type="NCBI Taxonomy" id="68895"/>
    <lineage>
        <taxon>Bacteria</taxon>
        <taxon>Pseudomonadati</taxon>
        <taxon>Pseudomonadota</taxon>
        <taxon>Betaproteobacteria</taxon>
        <taxon>Burkholderiales</taxon>
        <taxon>Burkholderiaceae</taxon>
        <taxon>Cupriavidus</taxon>
    </lineage>
</organism>
<evidence type="ECO:0000313" key="1">
    <source>
        <dbReference type="EMBL" id="QOT81973.1"/>
    </source>
</evidence>
<name>A0A643G2Z0_9BURK</name>
<dbReference type="AlphaFoldDB" id="A0A643G2Z0"/>
<keyword evidence="1" id="KW-0614">Plasmid</keyword>
<dbReference type="Proteomes" id="UP000397656">
    <property type="component" value="Plasmid pRK1-2"/>
</dbReference>
<sequence length="109" mass="11489">MDTDDASAGGRGDLERGSAWLEASASQARVAASALSGRNSPTLNCWRNAPRHHFCQDLAPSAGPDCWPELPSRLPLRLDAHPFPSASYDGGPAHNSRHSGVESLSKLAA</sequence>
<gene>
    <name evidence="1" type="ORF">F7R26_038910</name>
</gene>
<dbReference type="GeneID" id="98406943"/>